<dbReference type="Proteomes" id="UP001195483">
    <property type="component" value="Unassembled WGS sequence"/>
</dbReference>
<keyword evidence="2" id="KW-1185">Reference proteome</keyword>
<accession>A0AAE0RVM6</accession>
<evidence type="ECO:0000313" key="1">
    <source>
        <dbReference type="EMBL" id="KAK3580339.1"/>
    </source>
</evidence>
<protein>
    <submittedName>
        <fullName evidence="1">Uncharacterized protein</fullName>
    </submittedName>
</protein>
<comment type="caution">
    <text evidence="1">The sequence shown here is derived from an EMBL/GenBank/DDBJ whole genome shotgun (WGS) entry which is preliminary data.</text>
</comment>
<evidence type="ECO:0000313" key="2">
    <source>
        <dbReference type="Proteomes" id="UP001195483"/>
    </source>
</evidence>
<reference evidence="1" key="3">
    <citation type="submission" date="2023-05" db="EMBL/GenBank/DDBJ databases">
        <authorList>
            <person name="Smith C.H."/>
        </authorList>
    </citation>
    <scope>NUCLEOTIDE SEQUENCE</scope>
    <source>
        <strain evidence="1">CHS0354</strain>
        <tissue evidence="1">Mantle</tissue>
    </source>
</reference>
<gene>
    <name evidence="1" type="ORF">CHS0354_014812</name>
</gene>
<reference evidence="1" key="2">
    <citation type="journal article" date="2021" name="Genome Biol. Evol.">
        <title>Developing a high-quality reference genome for a parasitic bivalve with doubly uniparental inheritance (Bivalvia: Unionida).</title>
        <authorList>
            <person name="Smith C.H."/>
        </authorList>
    </citation>
    <scope>NUCLEOTIDE SEQUENCE</scope>
    <source>
        <strain evidence="1">CHS0354</strain>
        <tissue evidence="1">Mantle</tissue>
    </source>
</reference>
<sequence>MKAEVMLVKLEKRARLEIIEAEERERQRDHERQLELATALHREPEGKALDVYSLLSRDDVFKKDVLKEALLKRYLLTEQGFRKKFRYSNPEKEETFGQFILR</sequence>
<dbReference type="EMBL" id="JAEAOA010000907">
    <property type="protein sequence ID" value="KAK3580339.1"/>
    <property type="molecule type" value="Genomic_DNA"/>
</dbReference>
<proteinExistence type="predicted"/>
<reference evidence="1" key="1">
    <citation type="journal article" date="2021" name="Genome Biol. Evol.">
        <title>A High-Quality Reference Genome for a Parasitic Bivalve with Doubly Uniparental Inheritance (Bivalvia: Unionida).</title>
        <authorList>
            <person name="Smith C.H."/>
        </authorList>
    </citation>
    <scope>NUCLEOTIDE SEQUENCE</scope>
    <source>
        <strain evidence="1">CHS0354</strain>
    </source>
</reference>
<dbReference type="AlphaFoldDB" id="A0AAE0RVM6"/>
<organism evidence="1 2">
    <name type="scientific">Potamilus streckersoni</name>
    <dbReference type="NCBI Taxonomy" id="2493646"/>
    <lineage>
        <taxon>Eukaryota</taxon>
        <taxon>Metazoa</taxon>
        <taxon>Spiralia</taxon>
        <taxon>Lophotrochozoa</taxon>
        <taxon>Mollusca</taxon>
        <taxon>Bivalvia</taxon>
        <taxon>Autobranchia</taxon>
        <taxon>Heteroconchia</taxon>
        <taxon>Palaeoheterodonta</taxon>
        <taxon>Unionida</taxon>
        <taxon>Unionoidea</taxon>
        <taxon>Unionidae</taxon>
        <taxon>Ambleminae</taxon>
        <taxon>Lampsilini</taxon>
        <taxon>Potamilus</taxon>
    </lineage>
</organism>
<name>A0AAE0RVM6_9BIVA</name>